<dbReference type="Proteomes" id="UP001549251">
    <property type="component" value="Unassembled WGS sequence"/>
</dbReference>
<reference evidence="2 3" key="1">
    <citation type="submission" date="2024-06" db="EMBL/GenBank/DDBJ databases">
        <title>Sorghum-associated microbial communities from plants grown in Nebraska, USA.</title>
        <authorList>
            <person name="Schachtman D."/>
        </authorList>
    </citation>
    <scope>NUCLEOTIDE SEQUENCE [LARGE SCALE GENOMIC DNA]</scope>
    <source>
        <strain evidence="2 3">1757</strain>
    </source>
</reference>
<dbReference type="InterPro" id="IPR038740">
    <property type="entry name" value="BioF2-like_GNAT_dom"/>
</dbReference>
<dbReference type="SUPFAM" id="SSF55729">
    <property type="entry name" value="Acyl-CoA N-acyltransferases (Nat)"/>
    <property type="match status" value="1"/>
</dbReference>
<evidence type="ECO:0000313" key="2">
    <source>
        <dbReference type="EMBL" id="MET4569302.1"/>
    </source>
</evidence>
<evidence type="ECO:0000259" key="1">
    <source>
        <dbReference type="Pfam" id="PF13480"/>
    </source>
</evidence>
<dbReference type="InterPro" id="IPR016181">
    <property type="entry name" value="Acyl_CoA_acyltransferase"/>
</dbReference>
<dbReference type="Gene3D" id="3.40.630.30">
    <property type="match status" value="1"/>
</dbReference>
<gene>
    <name evidence="2" type="ORF">ABIE04_001629</name>
</gene>
<comment type="caution">
    <text evidence="2">The sequence shown here is derived from an EMBL/GenBank/DDBJ whole genome shotgun (WGS) entry which is preliminary data.</text>
</comment>
<name>A0ABV2PW79_9GAMM</name>
<dbReference type="Pfam" id="PF13480">
    <property type="entry name" value="Acetyltransf_6"/>
    <property type="match status" value="1"/>
</dbReference>
<protein>
    <recommendedName>
        <fullName evidence="1">BioF2-like acetyltransferase domain-containing protein</fullName>
    </recommendedName>
</protein>
<feature type="domain" description="BioF2-like acetyltransferase" evidence="1">
    <location>
        <begin position="165"/>
        <end position="285"/>
    </location>
</feature>
<proteinExistence type="predicted"/>
<sequence>MAMVVAMCSVRPYTAADVNAWDALVGRSRNGNLLHRRGYMDYHADRFVDQSLIVERHGEPVAVFPANIRDNVVTSHGGLTYAGLVTTQALRAESTLGVFEQIASHYRALGVERVIYKAVPHIFHTYPAEEDLYALHRLGAQLKRRDLSSAIALRETFHFTQGRQRAVNKARKAGIGLHTSTDSADFHALLSEVLRKHDTRPTHSLAELRLLQSRFPQHLVLHEARRDGALLAGVLVYDLGKVAHTQYMAVSEEGRHLGALSLLLAELIGGVYANRAYFSFGISTEQEGRVLNGGLVTQKEYFGARAVVHDFYEWLL</sequence>
<evidence type="ECO:0000313" key="3">
    <source>
        <dbReference type="Proteomes" id="UP001549251"/>
    </source>
</evidence>
<dbReference type="EMBL" id="JBEPSD010000001">
    <property type="protein sequence ID" value="MET4569302.1"/>
    <property type="molecule type" value="Genomic_DNA"/>
</dbReference>
<keyword evidence="3" id="KW-1185">Reference proteome</keyword>
<accession>A0ABV2PW79</accession>
<organism evidence="2 3">
    <name type="scientific">Rhodanobacter soli</name>
    <dbReference type="NCBI Taxonomy" id="590609"/>
    <lineage>
        <taxon>Bacteria</taxon>
        <taxon>Pseudomonadati</taxon>
        <taxon>Pseudomonadota</taxon>
        <taxon>Gammaproteobacteria</taxon>
        <taxon>Lysobacterales</taxon>
        <taxon>Rhodanobacteraceae</taxon>
        <taxon>Rhodanobacter</taxon>
    </lineage>
</organism>